<protein>
    <submittedName>
        <fullName evidence="2">Ankyrin</fullName>
    </submittedName>
</protein>
<sequence>GNPLSIAALSRDLEMARQLLEAGANPNTPCPRYGSAIHAAYCHQSVPCDFAELLLPLLISHGADINVAHVDRGTILTSLARISEDKSVTRIAFLIDRGADCNLTGGSLHTPLIVAAASSGPQSLEIMQLLLKSGAKLDIYGGIYGSPLLAAT</sequence>
<dbReference type="Pfam" id="PF12796">
    <property type="entry name" value="Ank_2"/>
    <property type="match status" value="1"/>
</dbReference>
<name>A0A6A6J4Z8_9PLEO</name>
<accession>A0A6A6J4Z8</accession>
<organism evidence="2 3">
    <name type="scientific">Trematosphaeria pertusa</name>
    <dbReference type="NCBI Taxonomy" id="390896"/>
    <lineage>
        <taxon>Eukaryota</taxon>
        <taxon>Fungi</taxon>
        <taxon>Dikarya</taxon>
        <taxon>Ascomycota</taxon>
        <taxon>Pezizomycotina</taxon>
        <taxon>Dothideomycetes</taxon>
        <taxon>Pleosporomycetidae</taxon>
        <taxon>Pleosporales</taxon>
        <taxon>Massarineae</taxon>
        <taxon>Trematosphaeriaceae</taxon>
        <taxon>Trematosphaeria</taxon>
    </lineage>
</organism>
<keyword evidence="3" id="KW-1185">Reference proteome</keyword>
<dbReference type="PROSITE" id="PS50297">
    <property type="entry name" value="ANK_REP_REGION"/>
    <property type="match status" value="1"/>
</dbReference>
<dbReference type="Gene3D" id="1.25.40.20">
    <property type="entry name" value="Ankyrin repeat-containing domain"/>
    <property type="match status" value="1"/>
</dbReference>
<dbReference type="SUPFAM" id="SSF48403">
    <property type="entry name" value="Ankyrin repeat"/>
    <property type="match status" value="1"/>
</dbReference>
<dbReference type="PANTHER" id="PTHR46224:SF64">
    <property type="entry name" value="IQ MOTIF AND ANKYRIN REPEAT DOMAIN-CONTAINING PROTEIN 1"/>
    <property type="match status" value="1"/>
</dbReference>
<reference evidence="2" key="1">
    <citation type="journal article" date="2020" name="Stud. Mycol.">
        <title>101 Dothideomycetes genomes: a test case for predicting lifestyles and emergence of pathogens.</title>
        <authorList>
            <person name="Haridas S."/>
            <person name="Albert R."/>
            <person name="Binder M."/>
            <person name="Bloem J."/>
            <person name="Labutti K."/>
            <person name="Salamov A."/>
            <person name="Andreopoulos B."/>
            <person name="Baker S."/>
            <person name="Barry K."/>
            <person name="Bills G."/>
            <person name="Bluhm B."/>
            <person name="Cannon C."/>
            <person name="Castanera R."/>
            <person name="Culley D."/>
            <person name="Daum C."/>
            <person name="Ezra D."/>
            <person name="Gonzalez J."/>
            <person name="Henrissat B."/>
            <person name="Kuo A."/>
            <person name="Liang C."/>
            <person name="Lipzen A."/>
            <person name="Lutzoni F."/>
            <person name="Magnuson J."/>
            <person name="Mondo S."/>
            <person name="Nolan M."/>
            <person name="Ohm R."/>
            <person name="Pangilinan J."/>
            <person name="Park H.-J."/>
            <person name="Ramirez L."/>
            <person name="Alfaro M."/>
            <person name="Sun H."/>
            <person name="Tritt A."/>
            <person name="Yoshinaga Y."/>
            <person name="Zwiers L.-H."/>
            <person name="Turgeon B."/>
            <person name="Goodwin S."/>
            <person name="Spatafora J."/>
            <person name="Crous P."/>
            <person name="Grigoriev I."/>
        </authorList>
    </citation>
    <scope>NUCLEOTIDE SEQUENCE</scope>
    <source>
        <strain evidence="2">CBS 122368</strain>
    </source>
</reference>
<evidence type="ECO:0000256" key="1">
    <source>
        <dbReference type="PROSITE-ProRule" id="PRU00023"/>
    </source>
</evidence>
<dbReference type="InterPro" id="IPR051616">
    <property type="entry name" value="Cul2-RING_E3_ligase_SR"/>
</dbReference>
<feature type="non-terminal residue" evidence="2">
    <location>
        <position position="152"/>
    </location>
</feature>
<dbReference type="AlphaFoldDB" id="A0A6A6J4Z8"/>
<dbReference type="InterPro" id="IPR036770">
    <property type="entry name" value="Ankyrin_rpt-contain_sf"/>
</dbReference>
<proteinExistence type="predicted"/>
<dbReference type="GeneID" id="54575941"/>
<dbReference type="Proteomes" id="UP000800094">
    <property type="component" value="Unassembled WGS sequence"/>
</dbReference>
<dbReference type="PANTHER" id="PTHR46224">
    <property type="entry name" value="ANKYRIN REPEAT FAMILY PROTEIN"/>
    <property type="match status" value="1"/>
</dbReference>
<evidence type="ECO:0000313" key="2">
    <source>
        <dbReference type="EMBL" id="KAF2257447.1"/>
    </source>
</evidence>
<dbReference type="Pfam" id="PF00023">
    <property type="entry name" value="Ank"/>
    <property type="match status" value="1"/>
</dbReference>
<gene>
    <name evidence="2" type="ORF">BU26DRAFT_384285</name>
</gene>
<keyword evidence="1" id="KW-0040">ANK repeat</keyword>
<feature type="repeat" description="ANK" evidence="1">
    <location>
        <begin position="1"/>
        <end position="27"/>
    </location>
</feature>
<feature type="non-terminal residue" evidence="2">
    <location>
        <position position="1"/>
    </location>
</feature>
<evidence type="ECO:0000313" key="3">
    <source>
        <dbReference type="Proteomes" id="UP000800094"/>
    </source>
</evidence>
<dbReference type="OrthoDB" id="427518at2759"/>
<dbReference type="SMART" id="SM00248">
    <property type="entry name" value="ANK"/>
    <property type="match status" value="4"/>
</dbReference>
<dbReference type="EMBL" id="ML987189">
    <property type="protein sequence ID" value="KAF2257447.1"/>
    <property type="molecule type" value="Genomic_DNA"/>
</dbReference>
<dbReference type="PROSITE" id="PS50088">
    <property type="entry name" value="ANK_REPEAT"/>
    <property type="match status" value="1"/>
</dbReference>
<dbReference type="RefSeq" id="XP_033692451.1">
    <property type="nucleotide sequence ID" value="XM_033822611.1"/>
</dbReference>
<dbReference type="InterPro" id="IPR002110">
    <property type="entry name" value="Ankyrin_rpt"/>
</dbReference>